<dbReference type="AlphaFoldDB" id="A0A6A6XL52"/>
<keyword evidence="1" id="KW-0677">Repeat</keyword>
<feature type="compositionally biased region" description="Basic and acidic residues" evidence="5">
    <location>
        <begin position="709"/>
        <end position="723"/>
    </location>
</feature>
<feature type="compositionally biased region" description="Acidic residues" evidence="5">
    <location>
        <begin position="83"/>
        <end position="99"/>
    </location>
</feature>
<dbReference type="InterPro" id="IPR040059">
    <property type="entry name" value="PUM3"/>
</dbReference>
<protein>
    <submittedName>
        <fullName evidence="7">ARM repeat-containing protein</fullName>
    </submittedName>
</protein>
<dbReference type="EMBL" id="MU001812">
    <property type="protein sequence ID" value="KAF2797211.1"/>
    <property type="molecule type" value="Genomic_DNA"/>
</dbReference>
<proteinExistence type="predicted"/>
<keyword evidence="2" id="KW-0694">RNA-binding</keyword>
<dbReference type="GO" id="GO:0003729">
    <property type="term" value="F:mRNA binding"/>
    <property type="evidence" value="ECO:0007669"/>
    <property type="project" value="TreeGrafter"/>
</dbReference>
<name>A0A6A6XL52_9PLEO</name>
<comment type="function">
    <text evidence="3">RNA-binding nucleolar protein required for pre-rRNA processing. Involved in production of 18S rRNA and assembly of small ribosomal subunit.</text>
</comment>
<feature type="compositionally biased region" description="Basic and acidic residues" evidence="5">
    <location>
        <begin position="23"/>
        <end position="40"/>
    </location>
</feature>
<evidence type="ECO:0000256" key="2">
    <source>
        <dbReference type="ARBA" id="ARBA00022884"/>
    </source>
</evidence>
<dbReference type="InterPro" id="IPR001313">
    <property type="entry name" value="Pumilio_RNA-bd_rpt"/>
</dbReference>
<dbReference type="Proteomes" id="UP000799757">
    <property type="component" value="Unassembled WGS sequence"/>
</dbReference>
<feature type="repeat" description="Pumilio" evidence="4">
    <location>
        <begin position="220"/>
        <end position="255"/>
    </location>
</feature>
<dbReference type="GO" id="GO:0006417">
    <property type="term" value="P:regulation of translation"/>
    <property type="evidence" value="ECO:0007669"/>
    <property type="project" value="TreeGrafter"/>
</dbReference>
<dbReference type="Gene3D" id="1.25.10.10">
    <property type="entry name" value="Leucine-rich Repeat Variant"/>
    <property type="match status" value="1"/>
</dbReference>
<dbReference type="PROSITE" id="PS50303">
    <property type="entry name" value="PUM_HD"/>
    <property type="match status" value="1"/>
</dbReference>
<evidence type="ECO:0000256" key="5">
    <source>
        <dbReference type="SAM" id="MobiDB-lite"/>
    </source>
</evidence>
<dbReference type="InterPro" id="IPR033133">
    <property type="entry name" value="PUM-HD"/>
</dbReference>
<feature type="region of interest" description="Disordered" evidence="5">
    <location>
        <begin position="684"/>
        <end position="723"/>
    </location>
</feature>
<gene>
    <name evidence="7" type="ORF">K505DRAFT_298879</name>
</gene>
<dbReference type="GO" id="GO:0005730">
    <property type="term" value="C:nucleolus"/>
    <property type="evidence" value="ECO:0007669"/>
    <property type="project" value="TreeGrafter"/>
</dbReference>
<dbReference type="SMART" id="SM00025">
    <property type="entry name" value="Pumilio"/>
    <property type="match status" value="4"/>
</dbReference>
<evidence type="ECO:0000256" key="1">
    <source>
        <dbReference type="ARBA" id="ARBA00022737"/>
    </source>
</evidence>
<feature type="region of interest" description="Disordered" evidence="5">
    <location>
        <begin position="1"/>
        <end position="143"/>
    </location>
</feature>
<dbReference type="PANTHER" id="PTHR13389">
    <property type="entry name" value="PUMILIO HOMOLOG 3"/>
    <property type="match status" value="1"/>
</dbReference>
<dbReference type="SUPFAM" id="SSF48371">
    <property type="entry name" value="ARM repeat"/>
    <property type="match status" value="1"/>
</dbReference>
<evidence type="ECO:0000256" key="4">
    <source>
        <dbReference type="PROSITE-ProRule" id="PRU00317"/>
    </source>
</evidence>
<dbReference type="InterPro" id="IPR016024">
    <property type="entry name" value="ARM-type_fold"/>
</dbReference>
<reference evidence="7" key="1">
    <citation type="journal article" date="2020" name="Stud. Mycol.">
        <title>101 Dothideomycetes genomes: a test case for predicting lifestyles and emergence of pathogens.</title>
        <authorList>
            <person name="Haridas S."/>
            <person name="Albert R."/>
            <person name="Binder M."/>
            <person name="Bloem J."/>
            <person name="Labutti K."/>
            <person name="Salamov A."/>
            <person name="Andreopoulos B."/>
            <person name="Baker S."/>
            <person name="Barry K."/>
            <person name="Bills G."/>
            <person name="Bluhm B."/>
            <person name="Cannon C."/>
            <person name="Castanera R."/>
            <person name="Culley D."/>
            <person name="Daum C."/>
            <person name="Ezra D."/>
            <person name="Gonzalez J."/>
            <person name="Henrissat B."/>
            <person name="Kuo A."/>
            <person name="Liang C."/>
            <person name="Lipzen A."/>
            <person name="Lutzoni F."/>
            <person name="Magnuson J."/>
            <person name="Mondo S."/>
            <person name="Nolan M."/>
            <person name="Ohm R."/>
            <person name="Pangilinan J."/>
            <person name="Park H.-J."/>
            <person name="Ramirez L."/>
            <person name="Alfaro M."/>
            <person name="Sun H."/>
            <person name="Tritt A."/>
            <person name="Yoshinaga Y."/>
            <person name="Zwiers L.-H."/>
            <person name="Turgeon B."/>
            <person name="Goodwin S."/>
            <person name="Spatafora J."/>
            <person name="Crous P."/>
            <person name="Grigoriev I."/>
        </authorList>
    </citation>
    <scope>NUCLEOTIDE SEQUENCE</scope>
    <source>
        <strain evidence="7">CBS 109.77</strain>
    </source>
</reference>
<evidence type="ECO:0000259" key="6">
    <source>
        <dbReference type="PROSITE" id="PS50303"/>
    </source>
</evidence>
<dbReference type="Pfam" id="PF08144">
    <property type="entry name" value="CPL"/>
    <property type="match status" value="1"/>
</dbReference>
<sequence>MGGIKRKSATPAQTDTKTKSKKVKVEKSSSKQSAKHDVAHRPKASKKPKIKDDSDDLIESDTSEDENGFHGFAANKEATVGTSEDEDSEVDVEAQTSEDSEPKKEKRSKKVSQEEYKTSALAALNANSSREAHAKQKVLAKERKAAKPNADIIERSKKLWEKLRLKSHTEKEERNKLVVELFEIVTGRVKDFVFKHDSVRVVQCAVKYSNMEQRRMIARELKGEFKTLAEGKYSKFLIAKLLEKGDPEILELIISEFYGHVRRMINHPEAAWILDDTYRQVATTTQKTRLLREWYGPEFSIQGLNTKGPITAELSAILEESPEKRKPIMEHLEIQINQLIQKKLTGFTMLHDAMLQYFLACKPGTSEANDFLEHLKPDATIKEGEEPDNVDLLKNLAFTKPGSRLVSLALAYGTAKDRKLFLRPYKDTIHMMAFDANAHHVLLAAMAVVDDTKLTSKSIFGELLPTNDSLPDKVLELTNDVRARTVLLYPFASDSKWLLDDNTRERLAELYAIRTTTSKKDPTIRLQEIARPIEAQLLTAITSRAADFASFSFGLQFLGEVLVGAPEVEPKKRQEALAEVARLSQQILDSSLPTSSGDEKAASHGKNMLKTLVQGGKFDPKTRKVVPVEPPLGFADIFWDQIKDNVVQWATGPGSFVIVGLVESEGFEKKGEVLKALKKERKQLEAAAGPAMPERLKELPKKQKKGKKNAKDEKAEVRPERNAGARLLLEKL</sequence>
<evidence type="ECO:0000256" key="3">
    <source>
        <dbReference type="ARBA" id="ARBA00024893"/>
    </source>
</evidence>
<dbReference type="PANTHER" id="PTHR13389:SF0">
    <property type="entry name" value="PUMILIO HOMOLOG 3"/>
    <property type="match status" value="1"/>
</dbReference>
<accession>A0A6A6XL52</accession>
<feature type="compositionally biased region" description="Acidic residues" evidence="5">
    <location>
        <begin position="53"/>
        <end position="66"/>
    </location>
</feature>
<dbReference type="InterPro" id="IPR012959">
    <property type="entry name" value="CPL_dom"/>
</dbReference>
<evidence type="ECO:0000313" key="8">
    <source>
        <dbReference type="Proteomes" id="UP000799757"/>
    </source>
</evidence>
<dbReference type="OrthoDB" id="497380at2759"/>
<feature type="compositionally biased region" description="Basic and acidic residues" evidence="5">
    <location>
        <begin position="130"/>
        <end position="143"/>
    </location>
</feature>
<organism evidence="7 8">
    <name type="scientific">Melanomma pulvis-pyrius CBS 109.77</name>
    <dbReference type="NCBI Taxonomy" id="1314802"/>
    <lineage>
        <taxon>Eukaryota</taxon>
        <taxon>Fungi</taxon>
        <taxon>Dikarya</taxon>
        <taxon>Ascomycota</taxon>
        <taxon>Pezizomycotina</taxon>
        <taxon>Dothideomycetes</taxon>
        <taxon>Pleosporomycetidae</taxon>
        <taxon>Pleosporales</taxon>
        <taxon>Melanommataceae</taxon>
        <taxon>Melanomma</taxon>
    </lineage>
</organism>
<feature type="compositionally biased region" description="Low complexity" evidence="5">
    <location>
        <begin position="119"/>
        <end position="129"/>
    </location>
</feature>
<dbReference type="InterPro" id="IPR011989">
    <property type="entry name" value="ARM-like"/>
</dbReference>
<evidence type="ECO:0000313" key="7">
    <source>
        <dbReference type="EMBL" id="KAF2797211.1"/>
    </source>
</evidence>
<keyword evidence="8" id="KW-1185">Reference proteome</keyword>
<dbReference type="PROSITE" id="PS50302">
    <property type="entry name" value="PUM"/>
    <property type="match status" value="1"/>
</dbReference>
<feature type="domain" description="PUM-HD" evidence="6">
    <location>
        <begin position="161"/>
        <end position="537"/>
    </location>
</feature>